<name>A0A226D7N7_FOLCA</name>
<keyword evidence="1" id="KW-0812">Transmembrane</keyword>
<accession>A0A226D7N7</accession>
<evidence type="ECO:0000313" key="3">
    <source>
        <dbReference type="EMBL" id="OXA41163.1"/>
    </source>
</evidence>
<feature type="chain" id="PRO_5012714184" evidence="2">
    <location>
        <begin position="27"/>
        <end position="567"/>
    </location>
</feature>
<comment type="caution">
    <text evidence="3">The sequence shown here is derived from an EMBL/GenBank/DDBJ whole genome shotgun (WGS) entry which is preliminary data.</text>
</comment>
<feature type="transmembrane region" description="Helical" evidence="1">
    <location>
        <begin position="522"/>
        <end position="549"/>
    </location>
</feature>
<gene>
    <name evidence="3" type="ORF">Fcan01_23927</name>
</gene>
<evidence type="ECO:0000256" key="1">
    <source>
        <dbReference type="SAM" id="Phobius"/>
    </source>
</evidence>
<protein>
    <submittedName>
        <fullName evidence="3">DNA-directed RNA polymerase subunit beta</fullName>
    </submittedName>
</protein>
<dbReference type="AlphaFoldDB" id="A0A226D7N7"/>
<evidence type="ECO:0000256" key="2">
    <source>
        <dbReference type="SAM" id="SignalP"/>
    </source>
</evidence>
<keyword evidence="3" id="KW-0240">DNA-directed RNA polymerase</keyword>
<feature type="signal peptide" evidence="2">
    <location>
        <begin position="1"/>
        <end position="26"/>
    </location>
</feature>
<keyword evidence="1" id="KW-1133">Transmembrane helix</keyword>
<reference evidence="3 4" key="1">
    <citation type="submission" date="2015-12" db="EMBL/GenBank/DDBJ databases">
        <title>The genome of Folsomia candida.</title>
        <authorList>
            <person name="Faddeeva A."/>
            <person name="Derks M.F."/>
            <person name="Anvar Y."/>
            <person name="Smit S."/>
            <person name="Van Straalen N."/>
            <person name="Roelofs D."/>
        </authorList>
    </citation>
    <scope>NUCLEOTIDE SEQUENCE [LARGE SCALE GENOMIC DNA]</scope>
    <source>
        <strain evidence="3 4">VU population</strain>
        <tissue evidence="3">Whole body</tissue>
    </source>
</reference>
<sequence>MFISIMHRVYGPVVLLWVILYPVCFSLKDNSDVAIPKKIVQHVENCDLQILHDVDLSSDYFSFLQDALLARTIIFMPQFEKRVHNFTNIRDLSFTIDVMITRPAGNKITDDGKILASYERLTPQQEIWVGSYNPSNMKEDDFIEIKKLPHPSLNPFDGKTYISMPLYMAAIVVESGRNATLVLKRWWDHGPFVVANMEVETNLYVRNDEGMLSEYTYSTGYQFLSCYADSYITFDFYVTPFHPAVWLALISSLLLTFMRFGIGCCFVNKLLYGNNDNRTERTVDTITPEKFQDLICRDRHILNSKDYQDVEGWAKDAHLNSYFEMLSTPAQTTFGTTYVWYTHLAAKYFYDIINLLKEFQFNKKSFIEISKAELFYLLLLNPVHNFLPSYINFTKSSYTTTELQDLVERDVTICQKKTVLVGMLALIEGEMDFLTKSYPSKKFYSGSDLLEQKWSGWSFLGGGRSPVSRSISPVHQRFKALVHSGIYSRLKREMARNMWKQRRPVANDTSDIVSFMGMNGRLVTIFMICGALFSVAMIVFLAEVCNYAWKFVYLNVYQRFYSCRGKL</sequence>
<dbReference type="Proteomes" id="UP000198287">
    <property type="component" value="Unassembled WGS sequence"/>
</dbReference>
<proteinExistence type="predicted"/>
<keyword evidence="2" id="KW-0732">Signal</keyword>
<dbReference type="GO" id="GO:0000428">
    <property type="term" value="C:DNA-directed RNA polymerase complex"/>
    <property type="evidence" value="ECO:0007669"/>
    <property type="project" value="UniProtKB-KW"/>
</dbReference>
<organism evidence="3 4">
    <name type="scientific">Folsomia candida</name>
    <name type="common">Springtail</name>
    <dbReference type="NCBI Taxonomy" id="158441"/>
    <lineage>
        <taxon>Eukaryota</taxon>
        <taxon>Metazoa</taxon>
        <taxon>Ecdysozoa</taxon>
        <taxon>Arthropoda</taxon>
        <taxon>Hexapoda</taxon>
        <taxon>Collembola</taxon>
        <taxon>Entomobryomorpha</taxon>
        <taxon>Isotomoidea</taxon>
        <taxon>Isotomidae</taxon>
        <taxon>Proisotominae</taxon>
        <taxon>Folsomia</taxon>
    </lineage>
</organism>
<keyword evidence="1" id="KW-0472">Membrane</keyword>
<keyword evidence="3" id="KW-0804">Transcription</keyword>
<dbReference type="EMBL" id="LNIX01000030">
    <property type="protein sequence ID" value="OXA41163.1"/>
    <property type="molecule type" value="Genomic_DNA"/>
</dbReference>
<evidence type="ECO:0000313" key="4">
    <source>
        <dbReference type="Proteomes" id="UP000198287"/>
    </source>
</evidence>
<keyword evidence="4" id="KW-1185">Reference proteome</keyword>